<dbReference type="EMBL" id="GL440425">
    <property type="protein sequence ID" value="EFN65926.1"/>
    <property type="molecule type" value="Genomic_DNA"/>
</dbReference>
<name>E2AL09_CAMFO</name>
<evidence type="ECO:0000313" key="2">
    <source>
        <dbReference type="EMBL" id="EFN65926.1"/>
    </source>
</evidence>
<evidence type="ECO:0000313" key="3">
    <source>
        <dbReference type="Proteomes" id="UP000000311"/>
    </source>
</evidence>
<sequence length="514" mass="55802">MNRLYNGFHIAIAHVDTYTHADANVYALTARGSISRHTRGLMRHCASYVTYATSGMSTARCGYATKPQGVAVNISPRTTLANGNSSLTELLVRGTRKTGLGDVKRAVESELEGGKSFIESTGCIQSALICKICSFEKLARNSSARAQQRVNFEIQVSRSSSFITDLDVFGARTCEYTGSGPTKLCSTVEISGRMFPASLSPVGRARRPSSESAFIPRILSDKETRPPQPHHLDYLDYRDPRSILRVQDKPSRAVLCGYRPPRALPAKSQGVPLSIDATAQSSASPRLAPGGANSPLLLRNESNLLRDSHLLLATQNALITSQRPPSPPAPPAPTAIRRDEFPPCRDLDVGLVAEGYPADARVPARPRDSGIPITPTHRPRASPARTPSSPTGSTAPTKLAGRETSRRRPSVDSEGYSYIDFKDSDLEAARYARAETANPPGKRLMRSTTARSSSVDSDGYSYIIDYNGRKAPGAARRLVADGTEEEVCPLCTMQQIHHLLSQPEQDVYLRVQDT</sequence>
<reference evidence="2 3" key="1">
    <citation type="journal article" date="2010" name="Science">
        <title>Genomic comparison of the ants Camponotus floridanus and Harpegnathos saltator.</title>
        <authorList>
            <person name="Bonasio R."/>
            <person name="Zhang G."/>
            <person name="Ye C."/>
            <person name="Mutti N.S."/>
            <person name="Fang X."/>
            <person name="Qin N."/>
            <person name="Donahue G."/>
            <person name="Yang P."/>
            <person name="Li Q."/>
            <person name="Li C."/>
            <person name="Zhang P."/>
            <person name="Huang Z."/>
            <person name="Berger S.L."/>
            <person name="Reinberg D."/>
            <person name="Wang J."/>
            <person name="Liebig J."/>
        </authorList>
    </citation>
    <scope>NUCLEOTIDE SEQUENCE [LARGE SCALE GENOMIC DNA]</scope>
    <source>
        <strain evidence="3">C129</strain>
    </source>
</reference>
<feature type="compositionally biased region" description="Polar residues" evidence="1">
    <location>
        <begin position="446"/>
        <end position="456"/>
    </location>
</feature>
<feature type="region of interest" description="Disordered" evidence="1">
    <location>
        <begin position="358"/>
        <end position="416"/>
    </location>
</feature>
<feature type="compositionally biased region" description="Pro residues" evidence="1">
    <location>
        <begin position="324"/>
        <end position="333"/>
    </location>
</feature>
<feature type="compositionally biased region" description="Basic and acidic residues" evidence="1">
    <location>
        <begin position="400"/>
        <end position="411"/>
    </location>
</feature>
<dbReference type="InParanoid" id="E2AL09"/>
<protein>
    <submittedName>
        <fullName evidence="2">Uncharacterized protein</fullName>
    </submittedName>
</protein>
<feature type="compositionally biased region" description="Low complexity" evidence="1">
    <location>
        <begin position="381"/>
        <end position="397"/>
    </location>
</feature>
<organism evidence="3">
    <name type="scientific">Camponotus floridanus</name>
    <name type="common">Florida carpenter ant</name>
    <dbReference type="NCBI Taxonomy" id="104421"/>
    <lineage>
        <taxon>Eukaryota</taxon>
        <taxon>Metazoa</taxon>
        <taxon>Ecdysozoa</taxon>
        <taxon>Arthropoda</taxon>
        <taxon>Hexapoda</taxon>
        <taxon>Insecta</taxon>
        <taxon>Pterygota</taxon>
        <taxon>Neoptera</taxon>
        <taxon>Endopterygota</taxon>
        <taxon>Hymenoptera</taxon>
        <taxon>Apocrita</taxon>
        <taxon>Aculeata</taxon>
        <taxon>Formicoidea</taxon>
        <taxon>Formicidae</taxon>
        <taxon>Formicinae</taxon>
        <taxon>Camponotus</taxon>
    </lineage>
</organism>
<accession>E2AL09</accession>
<dbReference type="AlphaFoldDB" id="E2AL09"/>
<evidence type="ECO:0000256" key="1">
    <source>
        <dbReference type="SAM" id="MobiDB-lite"/>
    </source>
</evidence>
<proteinExistence type="predicted"/>
<feature type="region of interest" description="Disordered" evidence="1">
    <location>
        <begin position="318"/>
        <end position="342"/>
    </location>
</feature>
<gene>
    <name evidence="2" type="ORF">EAG_09231</name>
</gene>
<keyword evidence="3" id="KW-1185">Reference proteome</keyword>
<dbReference type="Proteomes" id="UP000000311">
    <property type="component" value="Unassembled WGS sequence"/>
</dbReference>
<feature type="region of interest" description="Disordered" evidence="1">
    <location>
        <begin position="434"/>
        <end position="457"/>
    </location>
</feature>